<feature type="transmembrane region" description="Helical" evidence="1">
    <location>
        <begin position="76"/>
        <end position="95"/>
    </location>
</feature>
<dbReference type="OrthoDB" id="7188556at2"/>
<feature type="transmembrane region" description="Helical" evidence="1">
    <location>
        <begin position="50"/>
        <end position="70"/>
    </location>
</feature>
<keyword evidence="3" id="KW-1185">Reference proteome</keyword>
<dbReference type="Proteomes" id="UP000216991">
    <property type="component" value="Unassembled WGS sequence"/>
</dbReference>
<accession>A0A255Z3G5</accession>
<evidence type="ECO:0000313" key="3">
    <source>
        <dbReference type="Proteomes" id="UP000216991"/>
    </source>
</evidence>
<feature type="transmembrane region" description="Helical" evidence="1">
    <location>
        <begin position="102"/>
        <end position="126"/>
    </location>
</feature>
<keyword evidence="1" id="KW-0812">Transmembrane</keyword>
<evidence type="ECO:0000313" key="2">
    <source>
        <dbReference type="EMBL" id="OYQ35435.1"/>
    </source>
</evidence>
<sequence length="136" mass="14841">MIFEILGLVTLLGTVAVALRWGGRDERFAAYAFIAATVLSWLLDNDYHGVQMSVLAIDLALLCGLVALALTSDRFWPMYAAAFQLVGTMVHIGSMTETGDFAWAYAVGLVFWSYPVMAALIAGSWLEGRPRRAHGL</sequence>
<gene>
    <name evidence="2" type="ORF">CHU93_01650</name>
</gene>
<organism evidence="2 3">
    <name type="scientific">Sandarakinorhabdus cyanobacteriorum</name>
    <dbReference type="NCBI Taxonomy" id="1981098"/>
    <lineage>
        <taxon>Bacteria</taxon>
        <taxon>Pseudomonadati</taxon>
        <taxon>Pseudomonadota</taxon>
        <taxon>Alphaproteobacteria</taxon>
        <taxon>Sphingomonadales</taxon>
        <taxon>Sphingosinicellaceae</taxon>
        <taxon>Sandarakinorhabdus</taxon>
    </lineage>
</organism>
<protein>
    <submittedName>
        <fullName evidence="2">Uncharacterized protein</fullName>
    </submittedName>
</protein>
<proteinExistence type="predicted"/>
<dbReference type="RefSeq" id="WP_086116285.1">
    <property type="nucleotide sequence ID" value="NZ_NOXT01000058.1"/>
</dbReference>
<keyword evidence="1" id="KW-1133">Transmembrane helix</keyword>
<evidence type="ECO:0000256" key="1">
    <source>
        <dbReference type="SAM" id="Phobius"/>
    </source>
</evidence>
<feature type="transmembrane region" description="Helical" evidence="1">
    <location>
        <begin position="28"/>
        <end position="43"/>
    </location>
</feature>
<reference evidence="2 3" key="1">
    <citation type="submission" date="2017-07" db="EMBL/GenBank/DDBJ databases">
        <title>Sandarakinorhabdus cyanobacteriorum sp. nov., a novel bacterium isolated from cyanobacterial aggregates in a eutrophic lake.</title>
        <authorList>
            <person name="Cai H."/>
        </authorList>
    </citation>
    <scope>NUCLEOTIDE SEQUENCE [LARGE SCALE GENOMIC DNA]</scope>
    <source>
        <strain evidence="2 3">TH057</strain>
    </source>
</reference>
<dbReference type="AlphaFoldDB" id="A0A255Z3G5"/>
<keyword evidence="1" id="KW-0472">Membrane</keyword>
<dbReference type="EMBL" id="NOXT01000058">
    <property type="protein sequence ID" value="OYQ35435.1"/>
    <property type="molecule type" value="Genomic_DNA"/>
</dbReference>
<name>A0A255Z3G5_9SPHN</name>
<comment type="caution">
    <text evidence="2">The sequence shown here is derived from an EMBL/GenBank/DDBJ whole genome shotgun (WGS) entry which is preliminary data.</text>
</comment>